<proteinExistence type="predicted"/>
<evidence type="ECO:0000313" key="1">
    <source>
        <dbReference type="EMBL" id="KAK3064877.1"/>
    </source>
</evidence>
<comment type="caution">
    <text evidence="1">The sequence shown here is derived from an EMBL/GenBank/DDBJ whole genome shotgun (WGS) entry which is preliminary data.</text>
</comment>
<gene>
    <name evidence="1" type="ORF">LTS18_003090</name>
</gene>
<reference evidence="1" key="1">
    <citation type="submission" date="2024-09" db="EMBL/GenBank/DDBJ databases">
        <title>Black Yeasts Isolated from many extreme environments.</title>
        <authorList>
            <person name="Coleine C."/>
            <person name="Stajich J.E."/>
            <person name="Selbmann L."/>
        </authorList>
    </citation>
    <scope>NUCLEOTIDE SEQUENCE</scope>
    <source>
        <strain evidence="1">CCFEE 5737</strain>
    </source>
</reference>
<name>A0ACC3DBI6_9PEZI</name>
<dbReference type="EMBL" id="JAWDJW010006407">
    <property type="protein sequence ID" value="KAK3064877.1"/>
    <property type="molecule type" value="Genomic_DNA"/>
</dbReference>
<evidence type="ECO:0000313" key="2">
    <source>
        <dbReference type="Proteomes" id="UP001186974"/>
    </source>
</evidence>
<sequence>MDVDGAAPRTPNAGTNAFGQGQSLHSMEGGCKVVFLQHPLPRILNHQDIEDISLSWYTLVMVRVTHTTASQDANPYKITVVTRSNAEIVHNVRTQHGLQYHELTARKVNAFTTPQEHRFELEGKQPFSVFPETDPDVQAVVRLLFQSERRGDSANIMQDLRMVELVHEEWSPRIREFYGPRIRVSDRDVPDAEDATLAWLRRNA</sequence>
<keyword evidence="2" id="KW-1185">Reference proteome</keyword>
<protein>
    <submittedName>
        <fullName evidence="1">Uncharacterized protein</fullName>
    </submittedName>
</protein>
<accession>A0ACC3DBI6</accession>
<dbReference type="Proteomes" id="UP001186974">
    <property type="component" value="Unassembled WGS sequence"/>
</dbReference>
<organism evidence="1 2">
    <name type="scientific">Coniosporium uncinatum</name>
    <dbReference type="NCBI Taxonomy" id="93489"/>
    <lineage>
        <taxon>Eukaryota</taxon>
        <taxon>Fungi</taxon>
        <taxon>Dikarya</taxon>
        <taxon>Ascomycota</taxon>
        <taxon>Pezizomycotina</taxon>
        <taxon>Dothideomycetes</taxon>
        <taxon>Dothideomycetes incertae sedis</taxon>
        <taxon>Coniosporium</taxon>
    </lineage>
</organism>